<comment type="caution">
    <text evidence="3">The sequence shown here is derived from an EMBL/GenBank/DDBJ whole genome shotgun (WGS) entry which is preliminary data.</text>
</comment>
<dbReference type="PROSITE" id="PS51094">
    <property type="entry name" value="PTS_EIIA_TYPE_2"/>
    <property type="match status" value="1"/>
</dbReference>
<evidence type="ECO:0000313" key="4">
    <source>
        <dbReference type="Proteomes" id="UP000095464"/>
    </source>
</evidence>
<dbReference type="CDD" id="cd00211">
    <property type="entry name" value="PTS_IIA_fru"/>
    <property type="match status" value="1"/>
</dbReference>
<dbReference type="SUPFAM" id="SSF55804">
    <property type="entry name" value="Phoshotransferase/anion transport protein"/>
    <property type="match status" value="1"/>
</dbReference>
<proteinExistence type="predicted"/>
<evidence type="ECO:0000256" key="1">
    <source>
        <dbReference type="ARBA" id="ARBA00011798"/>
    </source>
</evidence>
<gene>
    <name evidence="3" type="ORF">ASS94_14690</name>
</gene>
<dbReference type="InterPro" id="IPR016152">
    <property type="entry name" value="PTrfase/Anion_transptr"/>
</dbReference>
<dbReference type="PANTHER" id="PTHR47738">
    <property type="entry name" value="PTS SYSTEM FRUCTOSE-LIKE EIIA COMPONENT-RELATED"/>
    <property type="match status" value="1"/>
</dbReference>
<evidence type="ECO:0000313" key="3">
    <source>
        <dbReference type="EMBL" id="OEK50891.1"/>
    </source>
</evidence>
<dbReference type="InterPro" id="IPR002178">
    <property type="entry name" value="PTS_EIIA_type-2_dom"/>
</dbReference>
<protein>
    <recommendedName>
        <fullName evidence="2">PTS EIIA type-2 domain-containing protein</fullName>
    </recommendedName>
</protein>
<dbReference type="InterPro" id="IPR051541">
    <property type="entry name" value="PTS_SugarTrans_NitroReg"/>
</dbReference>
<name>A0AAP7IA93_9STAP</name>
<dbReference type="AlphaFoldDB" id="A0AAP7IA93"/>
<dbReference type="Proteomes" id="UP000095464">
    <property type="component" value="Unassembled WGS sequence"/>
</dbReference>
<sequence>MSNVVDERLIFFRHRFKTYEEILEKIGSKAIELGFAKSNYVQGLKEREKEFATGVPVEPVAVAIPHTDSSYVNDNKVAIMTLDNSVEFNQMGGSSEDKLKVKLVILLCFKDGNNHMTALQNIIERIQDEEFVKSLLNSNNEQELLSIAEQNFNNIL</sequence>
<dbReference type="EMBL" id="LNPX01000074">
    <property type="protein sequence ID" value="OEK50891.1"/>
    <property type="molecule type" value="Genomic_DNA"/>
</dbReference>
<comment type="subunit">
    <text evidence="1">Homodimer or homotrimer. Seems to be a monomer when not phosphorylated.</text>
</comment>
<feature type="domain" description="PTS EIIA type-2" evidence="2">
    <location>
        <begin position="3"/>
        <end position="151"/>
    </location>
</feature>
<reference evidence="4" key="1">
    <citation type="submission" date="2015-11" db="EMBL/GenBank/DDBJ databases">
        <title>Genomic diversity of Staphylococcus saprophyticus strains from urinary tract infections, animal surfaces, and fermented foods.</title>
        <authorList>
            <person name="Wolfe B.E."/>
        </authorList>
    </citation>
    <scope>NUCLEOTIDE SEQUENCE [LARGE SCALE GENOMIC DNA]</scope>
    <source>
        <strain evidence="4">738_7</strain>
    </source>
</reference>
<dbReference type="Pfam" id="PF00359">
    <property type="entry name" value="PTS_EIIA_2"/>
    <property type="match status" value="1"/>
</dbReference>
<evidence type="ECO:0000259" key="2">
    <source>
        <dbReference type="PROSITE" id="PS51094"/>
    </source>
</evidence>
<organism evidence="3 4">
    <name type="scientific">Staphylococcus equorum</name>
    <dbReference type="NCBI Taxonomy" id="246432"/>
    <lineage>
        <taxon>Bacteria</taxon>
        <taxon>Bacillati</taxon>
        <taxon>Bacillota</taxon>
        <taxon>Bacilli</taxon>
        <taxon>Bacillales</taxon>
        <taxon>Staphylococcaceae</taxon>
        <taxon>Staphylococcus</taxon>
    </lineage>
</organism>
<dbReference type="RefSeq" id="WP_081333482.1">
    <property type="nucleotide sequence ID" value="NZ_JARGCH010000012.1"/>
</dbReference>
<dbReference type="PANTHER" id="PTHR47738:SF3">
    <property type="entry name" value="PHOSPHOTRANSFERASE SYSTEM MANNITOL_FRUCTOSE-SPECIFIC IIA DOMAIN CONTAINING PROTEIN"/>
    <property type="match status" value="1"/>
</dbReference>
<accession>A0AAP7IA93</accession>
<dbReference type="Gene3D" id="3.40.930.10">
    <property type="entry name" value="Mannitol-specific EII, Chain A"/>
    <property type="match status" value="1"/>
</dbReference>